<keyword evidence="3 5" id="KW-1133">Transmembrane helix</keyword>
<evidence type="ECO:0000256" key="1">
    <source>
        <dbReference type="ARBA" id="ARBA00004167"/>
    </source>
</evidence>
<dbReference type="Pfam" id="PF04335">
    <property type="entry name" value="VirB8"/>
    <property type="match status" value="1"/>
</dbReference>
<dbReference type="AlphaFoldDB" id="K0WNI2"/>
<keyword evidence="7" id="KW-0614">Plasmid</keyword>
<dbReference type="GO" id="GO:0016020">
    <property type="term" value="C:membrane"/>
    <property type="evidence" value="ECO:0007669"/>
    <property type="project" value="UniProtKB-SubCell"/>
</dbReference>
<evidence type="ECO:0000313" key="9">
    <source>
        <dbReference type="Proteomes" id="UP000006045"/>
    </source>
</evidence>
<reference evidence="8 9" key="2">
    <citation type="submission" date="2012-08" db="EMBL/GenBank/DDBJ databases">
        <title>The genome of cave-isolated P. fluorescens strain R124 demonstrates phenotypic adaptation to the mineral environment.</title>
        <authorList>
            <person name="Barton M.D."/>
            <person name="Petronio M."/>
            <person name="Giarrizzo J.G."/>
            <person name="Bowling B.V."/>
            <person name="Barton H.A."/>
        </authorList>
    </citation>
    <scope>NUCLEOTIDE SEQUENCE [LARGE SCALE GENOMIC DNA]</scope>
    <source>
        <strain evidence="8 9">R124</strain>
        <plasmid evidence="8 9">pMP-R124</plasmid>
    </source>
</reference>
<dbReference type="SUPFAM" id="SSF54427">
    <property type="entry name" value="NTF2-like"/>
    <property type="match status" value="1"/>
</dbReference>
<evidence type="ECO:0000256" key="2">
    <source>
        <dbReference type="ARBA" id="ARBA00022692"/>
    </source>
</evidence>
<proteinExistence type="predicted"/>
<dbReference type="EMBL" id="CM001562">
    <property type="protein sequence ID" value="EJZ60952.1"/>
    <property type="molecule type" value="Genomic_DNA"/>
</dbReference>
<feature type="domain" description="Bacterial virulence protein VirB8" evidence="6">
    <location>
        <begin position="43"/>
        <end position="256"/>
    </location>
</feature>
<dbReference type="HOGENOM" id="CLU_068461_1_0_6"/>
<name>K0WNI2_PSEFL</name>
<evidence type="ECO:0000256" key="3">
    <source>
        <dbReference type="ARBA" id="ARBA00022989"/>
    </source>
</evidence>
<gene>
    <name evidence="7" type="primary">virB8</name>
    <name evidence="7" type="ORF">I1A_000031</name>
</gene>
<evidence type="ECO:0000256" key="4">
    <source>
        <dbReference type="ARBA" id="ARBA00023136"/>
    </source>
</evidence>
<sequence length="262" mass="29428">MKFRLNKQQVIEQEQELAAGLVQDPELARKISLAVAAYTHAARWFENNVAKDHQKSAKSSKRLSYVFGALAFMAVGAVLMLTPLKDVVPYVVRVDNATGAADIVRAGGEAKSQKQIDDEFWLTAYVRFRESYNFADSDATYSVVQLMSYPDTFTEYKNFQLSKKGYTETLGSNRQMRTDVRGVTFLSRDEEKGTGTAQVRLVKTVVDRNGVPDPSIKPAIWQTTVTYDYKNPPKKREQEWINPRGFGAKSYSSVQEVGSKNG</sequence>
<protein>
    <submittedName>
        <fullName evidence="7">VirB8</fullName>
    </submittedName>
</protein>
<dbReference type="InterPro" id="IPR007430">
    <property type="entry name" value="VirB8"/>
</dbReference>
<geneLocation type="plasmid" evidence="7 9">
    <name>pMP-R124</name>
</geneLocation>
<evidence type="ECO:0000256" key="5">
    <source>
        <dbReference type="SAM" id="Phobius"/>
    </source>
</evidence>
<evidence type="ECO:0000259" key="6">
    <source>
        <dbReference type="Pfam" id="PF04335"/>
    </source>
</evidence>
<dbReference type="Gene3D" id="3.10.450.230">
    <property type="entry name" value="VirB8 protein"/>
    <property type="match status" value="1"/>
</dbReference>
<evidence type="ECO:0000313" key="8">
    <source>
        <dbReference type="EMBL" id="EJZ60952.1"/>
    </source>
</evidence>
<dbReference type="InterPro" id="IPR032710">
    <property type="entry name" value="NTF2-like_dom_sf"/>
</dbReference>
<keyword evidence="2 5" id="KW-0812">Transmembrane</keyword>
<dbReference type="CDD" id="cd16424">
    <property type="entry name" value="VirB8"/>
    <property type="match status" value="1"/>
</dbReference>
<evidence type="ECO:0000313" key="7">
    <source>
        <dbReference type="EMBL" id="AFS51707.1"/>
    </source>
</evidence>
<organism evidence="7">
    <name type="scientific">Pseudomonas fluorescens R124</name>
    <dbReference type="NCBI Taxonomy" id="743713"/>
    <lineage>
        <taxon>Bacteria</taxon>
        <taxon>Pseudomonadati</taxon>
        <taxon>Pseudomonadota</taxon>
        <taxon>Gammaproteobacteria</taxon>
        <taxon>Pseudomonadales</taxon>
        <taxon>Pseudomonadaceae</taxon>
        <taxon>Pseudomonas</taxon>
    </lineage>
</organism>
<keyword evidence="4 5" id="KW-0472">Membrane</keyword>
<dbReference type="Proteomes" id="UP000006045">
    <property type="component" value="Plasmid pMP-R124"/>
</dbReference>
<dbReference type="EMBL" id="JQ737005">
    <property type="protein sequence ID" value="AFS51707.1"/>
    <property type="molecule type" value="Genomic_DNA"/>
</dbReference>
<reference evidence="7" key="1">
    <citation type="submission" date="2012-03" db="EMBL/GenBank/DDBJ databases">
        <title>The genome of cave-isolated P. fluorescens strain R124 demonstrates phenotypic adaptation to the mineral environment.</title>
        <authorList>
            <person name="Barton M.D."/>
            <person name="Petronio M."/>
            <person name="Giarrizzo J.G."/>
            <person name="Bowling B."/>
            <person name="Barton H.A."/>
        </authorList>
    </citation>
    <scope>NUCLEOTIDE SEQUENCE</scope>
    <source>
        <strain evidence="7">R124</strain>
        <plasmid evidence="7">pMP-R124</plasmid>
    </source>
</reference>
<comment type="subcellular location">
    <subcellularLocation>
        <location evidence="1">Membrane</location>
        <topology evidence="1">Single-pass membrane protein</topology>
    </subcellularLocation>
</comment>
<accession>K0WNI2</accession>
<feature type="transmembrane region" description="Helical" evidence="5">
    <location>
        <begin position="63"/>
        <end position="84"/>
    </location>
</feature>